<evidence type="ECO:0000313" key="5">
    <source>
        <dbReference type="EMBL" id="KAF2105688.1"/>
    </source>
</evidence>
<sequence length="299" mass="33100">MRSPAPINPNIKLPVLQNGASMSNLIYSTALREKSLPISIEFALRAGYGGIDTACSRGLHDEVADGRALSSVLDAENGPERSSLWIQTKYVSPISQASPWPYRVEDEIRLQVFASVLRSCTDLSVSFLDCLFLSNPMSSIERSLEVWKAMEEIVYQGGVRYLGIGHPRIRVLVELQTRTTVKPQFVQIRYDLLNEDGGALRRFCKDNSVVVQVYGILWLQNRHLLQAEVVKALGDEMQISVETALFGLIIAEALDVGFILCIIDGARQKSHISENVSAVTLASELPQAMVHAFSRILQG</sequence>
<evidence type="ECO:0000256" key="1">
    <source>
        <dbReference type="ARBA" id="ARBA00007905"/>
    </source>
</evidence>
<keyword evidence="3" id="KW-0560">Oxidoreductase</keyword>
<organism evidence="5 6">
    <name type="scientific">Lophiotrema nucula</name>
    <dbReference type="NCBI Taxonomy" id="690887"/>
    <lineage>
        <taxon>Eukaryota</taxon>
        <taxon>Fungi</taxon>
        <taxon>Dikarya</taxon>
        <taxon>Ascomycota</taxon>
        <taxon>Pezizomycotina</taxon>
        <taxon>Dothideomycetes</taxon>
        <taxon>Pleosporomycetidae</taxon>
        <taxon>Pleosporales</taxon>
        <taxon>Lophiotremataceae</taxon>
        <taxon>Lophiotrema</taxon>
    </lineage>
</organism>
<dbReference type="PANTHER" id="PTHR43827:SF3">
    <property type="entry name" value="NADP-DEPENDENT OXIDOREDUCTASE DOMAIN-CONTAINING PROTEIN"/>
    <property type="match status" value="1"/>
</dbReference>
<accession>A0A6A5YHR6</accession>
<evidence type="ECO:0000256" key="2">
    <source>
        <dbReference type="ARBA" id="ARBA00022857"/>
    </source>
</evidence>
<name>A0A6A5YHR6_9PLEO</name>
<dbReference type="OrthoDB" id="5357513at2759"/>
<protein>
    <submittedName>
        <fullName evidence="5">NADP-dependent oxidoreductase domain-containing protein</fullName>
    </submittedName>
</protein>
<dbReference type="SUPFAM" id="SSF51430">
    <property type="entry name" value="NAD(P)-linked oxidoreductase"/>
    <property type="match status" value="1"/>
</dbReference>
<evidence type="ECO:0000259" key="4">
    <source>
        <dbReference type="Pfam" id="PF00248"/>
    </source>
</evidence>
<dbReference type="EMBL" id="ML977374">
    <property type="protein sequence ID" value="KAF2105688.1"/>
    <property type="molecule type" value="Genomic_DNA"/>
</dbReference>
<keyword evidence="2" id="KW-0521">NADP</keyword>
<keyword evidence="6" id="KW-1185">Reference proteome</keyword>
<dbReference type="InterPro" id="IPR036812">
    <property type="entry name" value="NAD(P)_OxRdtase_dom_sf"/>
</dbReference>
<dbReference type="Pfam" id="PF00248">
    <property type="entry name" value="Aldo_ket_red"/>
    <property type="match status" value="1"/>
</dbReference>
<dbReference type="Gene3D" id="3.20.20.100">
    <property type="entry name" value="NADP-dependent oxidoreductase domain"/>
    <property type="match status" value="1"/>
</dbReference>
<comment type="similarity">
    <text evidence="1">Belongs to the aldo/keto reductase family.</text>
</comment>
<proteinExistence type="inferred from homology"/>
<dbReference type="AlphaFoldDB" id="A0A6A5YHR6"/>
<dbReference type="InterPro" id="IPR020471">
    <property type="entry name" value="AKR"/>
</dbReference>
<feature type="domain" description="NADP-dependent oxidoreductase" evidence="4">
    <location>
        <begin position="37"/>
        <end position="217"/>
    </location>
</feature>
<dbReference type="InterPro" id="IPR023210">
    <property type="entry name" value="NADP_OxRdtase_dom"/>
</dbReference>
<dbReference type="GO" id="GO:0016616">
    <property type="term" value="F:oxidoreductase activity, acting on the CH-OH group of donors, NAD or NADP as acceptor"/>
    <property type="evidence" value="ECO:0007669"/>
    <property type="project" value="UniProtKB-ARBA"/>
</dbReference>
<evidence type="ECO:0000313" key="6">
    <source>
        <dbReference type="Proteomes" id="UP000799770"/>
    </source>
</evidence>
<dbReference type="Proteomes" id="UP000799770">
    <property type="component" value="Unassembled WGS sequence"/>
</dbReference>
<evidence type="ECO:0000256" key="3">
    <source>
        <dbReference type="ARBA" id="ARBA00023002"/>
    </source>
</evidence>
<gene>
    <name evidence="5" type="ORF">BDV96DRAFT_508981</name>
</gene>
<dbReference type="PANTHER" id="PTHR43827">
    <property type="entry name" value="2,5-DIKETO-D-GLUCONIC ACID REDUCTASE"/>
    <property type="match status" value="1"/>
</dbReference>
<reference evidence="5" key="1">
    <citation type="journal article" date="2020" name="Stud. Mycol.">
        <title>101 Dothideomycetes genomes: a test case for predicting lifestyles and emergence of pathogens.</title>
        <authorList>
            <person name="Haridas S."/>
            <person name="Albert R."/>
            <person name="Binder M."/>
            <person name="Bloem J."/>
            <person name="Labutti K."/>
            <person name="Salamov A."/>
            <person name="Andreopoulos B."/>
            <person name="Baker S."/>
            <person name="Barry K."/>
            <person name="Bills G."/>
            <person name="Bluhm B."/>
            <person name="Cannon C."/>
            <person name="Castanera R."/>
            <person name="Culley D."/>
            <person name="Daum C."/>
            <person name="Ezra D."/>
            <person name="Gonzalez J."/>
            <person name="Henrissat B."/>
            <person name="Kuo A."/>
            <person name="Liang C."/>
            <person name="Lipzen A."/>
            <person name="Lutzoni F."/>
            <person name="Magnuson J."/>
            <person name="Mondo S."/>
            <person name="Nolan M."/>
            <person name="Ohm R."/>
            <person name="Pangilinan J."/>
            <person name="Park H.-J."/>
            <person name="Ramirez L."/>
            <person name="Alfaro M."/>
            <person name="Sun H."/>
            <person name="Tritt A."/>
            <person name="Yoshinaga Y."/>
            <person name="Zwiers L.-H."/>
            <person name="Turgeon B."/>
            <person name="Goodwin S."/>
            <person name="Spatafora J."/>
            <person name="Crous P."/>
            <person name="Grigoriev I."/>
        </authorList>
    </citation>
    <scope>NUCLEOTIDE SEQUENCE</scope>
    <source>
        <strain evidence="5">CBS 627.86</strain>
    </source>
</reference>